<dbReference type="EMBL" id="JBHUIM010000001">
    <property type="protein sequence ID" value="MFD2245141.1"/>
    <property type="molecule type" value="Genomic_DNA"/>
</dbReference>
<gene>
    <name evidence="1" type="ORF">ACFSKP_02675</name>
</gene>
<dbReference type="Gene3D" id="3.40.30.10">
    <property type="entry name" value="Glutaredoxin"/>
    <property type="match status" value="1"/>
</dbReference>
<proteinExistence type="predicted"/>
<accession>A0ABW5CRK8</accession>
<dbReference type="Proteomes" id="UP001597374">
    <property type="component" value="Unassembled WGS sequence"/>
</dbReference>
<reference evidence="2" key="1">
    <citation type="journal article" date="2019" name="Int. J. Syst. Evol. Microbiol.">
        <title>The Global Catalogue of Microorganisms (GCM) 10K type strain sequencing project: providing services to taxonomists for standard genome sequencing and annotation.</title>
        <authorList>
            <consortium name="The Broad Institute Genomics Platform"/>
            <consortium name="The Broad Institute Genome Sequencing Center for Infectious Disease"/>
            <person name="Wu L."/>
            <person name="Ma J."/>
        </authorList>
    </citation>
    <scope>NUCLEOTIDE SEQUENCE [LARGE SCALE GENOMIC DNA]</scope>
    <source>
        <strain evidence="2">CGMCC 4.1782</strain>
    </source>
</reference>
<protein>
    <submittedName>
        <fullName evidence="1">Thioredoxin family protein</fullName>
    </submittedName>
</protein>
<evidence type="ECO:0000313" key="2">
    <source>
        <dbReference type="Proteomes" id="UP001597374"/>
    </source>
</evidence>
<name>A0ABW5CRK8_9BACT</name>
<evidence type="ECO:0000313" key="1">
    <source>
        <dbReference type="EMBL" id="MFD2245141.1"/>
    </source>
</evidence>
<dbReference type="RefSeq" id="WP_250429429.1">
    <property type="nucleotide sequence ID" value="NZ_JALPRR010000002.1"/>
</dbReference>
<dbReference type="Pfam" id="PF14595">
    <property type="entry name" value="Thioredoxin_9"/>
    <property type="match status" value="1"/>
</dbReference>
<sequence length="211" mass="23769">MVTTTEQIQQLVNPLTYQAYRDLVERLVEENATTGEEQSEQRVAYTKLNLQRMKRVEKQFKLAPALQEALAEAQPNWQWLVLVESWCGDGAQLLPAIAGIAAEFPSIELTVLLRDQNPQLMDTCLTNGSRSIPKLICVNRETGDRVFTWGPRPAAIQEQFLKYKAQNPQAEDAAVQLHTWYAKDRSEALQQDLLQLVLKSTATAGSEIDLS</sequence>
<dbReference type="InterPro" id="IPR036249">
    <property type="entry name" value="Thioredoxin-like_sf"/>
</dbReference>
<organism evidence="1 2">
    <name type="scientific">Pontibacter ruber</name>
    <dbReference type="NCBI Taxonomy" id="1343895"/>
    <lineage>
        <taxon>Bacteria</taxon>
        <taxon>Pseudomonadati</taxon>
        <taxon>Bacteroidota</taxon>
        <taxon>Cytophagia</taxon>
        <taxon>Cytophagales</taxon>
        <taxon>Hymenobacteraceae</taxon>
        <taxon>Pontibacter</taxon>
    </lineage>
</organism>
<comment type="caution">
    <text evidence="1">The sequence shown here is derived from an EMBL/GenBank/DDBJ whole genome shotgun (WGS) entry which is preliminary data.</text>
</comment>
<keyword evidence="2" id="KW-1185">Reference proteome</keyword>
<dbReference type="SUPFAM" id="SSF52833">
    <property type="entry name" value="Thioredoxin-like"/>
    <property type="match status" value="1"/>
</dbReference>